<dbReference type="CDD" id="cd21471">
    <property type="entry name" value="CrtC-like"/>
    <property type="match status" value="1"/>
</dbReference>
<sequence length="311" mass="34890">MIRFDHPIPRGGYAWWYVDALSDDGLHALTLIAFIGSVFSPYYAAANRRTPGGADPEDYVAINLALYGPRRTLWAMTERRRRSLIREPGTLGIGPSRLDWNGNRLTARITELTTPIPQPMRGTITLHPKALEPSIYPLDAAAAHRWQPIAPCARISVTFEKPALSWEGDAYFDRNEGDAPMHTAFSTWNWSRAPSRQGARVFYHANRRDGGTTALSLGFTAAGGAAPLHAPPEAPLPITWWRINRATRCDADAEPRLLRAFEDTPFYARARIATTIDGERLDGVHETLDLDRFTMPVVQAMLPFRMPRRFI</sequence>
<evidence type="ECO:0000313" key="2">
    <source>
        <dbReference type="Proteomes" id="UP000186308"/>
    </source>
</evidence>
<dbReference type="AlphaFoldDB" id="A0A8G2CIP9"/>
<protein>
    <submittedName>
        <fullName evidence="1">Hydroxyneurosporene synthase</fullName>
    </submittedName>
</protein>
<name>A0A8G2CIP9_ACIRU</name>
<accession>A0A8G2CIP9</accession>
<proteinExistence type="predicted"/>
<organism evidence="1 2">
    <name type="scientific">Acidiphilium rubrum</name>
    <dbReference type="NCBI Taxonomy" id="526"/>
    <lineage>
        <taxon>Bacteria</taxon>
        <taxon>Pseudomonadati</taxon>
        <taxon>Pseudomonadota</taxon>
        <taxon>Alphaproteobacteria</taxon>
        <taxon>Acetobacterales</taxon>
        <taxon>Acidocellaceae</taxon>
        <taxon>Acidiphilium</taxon>
    </lineage>
</organism>
<reference evidence="1 2" key="1">
    <citation type="submission" date="2017-01" db="EMBL/GenBank/DDBJ databases">
        <authorList>
            <person name="Varghese N."/>
            <person name="Submissions S."/>
        </authorList>
    </citation>
    <scope>NUCLEOTIDE SEQUENCE [LARGE SCALE GENOMIC DNA]</scope>
    <source>
        <strain evidence="1 2">ATCC 35905</strain>
    </source>
</reference>
<dbReference type="OrthoDB" id="5491608at2"/>
<keyword evidence="2" id="KW-1185">Reference proteome</keyword>
<dbReference type="SUPFAM" id="SSF159245">
    <property type="entry name" value="AttH-like"/>
    <property type="match status" value="1"/>
</dbReference>
<dbReference type="EMBL" id="FTNE01000001">
    <property type="protein sequence ID" value="SIQ07154.1"/>
    <property type="molecule type" value="Genomic_DNA"/>
</dbReference>
<gene>
    <name evidence="1" type="ORF">SAMN05421828_101162</name>
</gene>
<dbReference type="RefSeq" id="WP_029312388.1">
    <property type="nucleotide sequence ID" value="NZ_FTNE01000001.1"/>
</dbReference>
<comment type="caution">
    <text evidence="1">The sequence shown here is derived from an EMBL/GenBank/DDBJ whole genome shotgun (WGS) entry which is preliminary data.</text>
</comment>
<evidence type="ECO:0000313" key="1">
    <source>
        <dbReference type="EMBL" id="SIQ07154.1"/>
    </source>
</evidence>
<dbReference type="Proteomes" id="UP000186308">
    <property type="component" value="Unassembled WGS sequence"/>
</dbReference>